<feature type="compositionally biased region" description="Basic residues" evidence="1">
    <location>
        <begin position="24"/>
        <end position="44"/>
    </location>
</feature>
<feature type="region of interest" description="Disordered" evidence="1">
    <location>
        <begin position="21"/>
        <end position="58"/>
    </location>
</feature>
<keyword evidence="3" id="KW-1185">Reference proteome</keyword>
<protein>
    <submittedName>
        <fullName evidence="2">Uncharacterized protein</fullName>
    </submittedName>
</protein>
<evidence type="ECO:0000256" key="1">
    <source>
        <dbReference type="SAM" id="MobiDB-lite"/>
    </source>
</evidence>
<sequence length="72" mass="8553">MDIPCDRDNRKEWLIKENDGGVKRLPKGIPKKSRLNLERRHKSKERNNEKETAKRRRKVTKTLVIVLAGYLQ</sequence>
<gene>
    <name evidence="2" type="ORF">TNIN_59461</name>
</gene>
<dbReference type="Proteomes" id="UP000886998">
    <property type="component" value="Unassembled WGS sequence"/>
</dbReference>
<organism evidence="2 3">
    <name type="scientific">Trichonephila inaurata madagascariensis</name>
    <dbReference type="NCBI Taxonomy" id="2747483"/>
    <lineage>
        <taxon>Eukaryota</taxon>
        <taxon>Metazoa</taxon>
        <taxon>Ecdysozoa</taxon>
        <taxon>Arthropoda</taxon>
        <taxon>Chelicerata</taxon>
        <taxon>Arachnida</taxon>
        <taxon>Araneae</taxon>
        <taxon>Araneomorphae</taxon>
        <taxon>Entelegynae</taxon>
        <taxon>Araneoidea</taxon>
        <taxon>Nephilidae</taxon>
        <taxon>Trichonephila</taxon>
        <taxon>Trichonephila inaurata</taxon>
    </lineage>
</organism>
<accession>A0A8X6YFF9</accession>
<dbReference type="AlphaFoldDB" id="A0A8X6YFF9"/>
<dbReference type="EMBL" id="BMAV01018578">
    <property type="protein sequence ID" value="GFY71037.1"/>
    <property type="molecule type" value="Genomic_DNA"/>
</dbReference>
<evidence type="ECO:0000313" key="2">
    <source>
        <dbReference type="EMBL" id="GFY71037.1"/>
    </source>
</evidence>
<proteinExistence type="predicted"/>
<name>A0A8X6YFF9_9ARAC</name>
<evidence type="ECO:0000313" key="3">
    <source>
        <dbReference type="Proteomes" id="UP000886998"/>
    </source>
</evidence>
<comment type="caution">
    <text evidence="2">The sequence shown here is derived from an EMBL/GenBank/DDBJ whole genome shotgun (WGS) entry which is preliminary data.</text>
</comment>
<reference evidence="2" key="1">
    <citation type="submission" date="2020-08" db="EMBL/GenBank/DDBJ databases">
        <title>Multicomponent nature underlies the extraordinary mechanical properties of spider dragline silk.</title>
        <authorList>
            <person name="Kono N."/>
            <person name="Nakamura H."/>
            <person name="Mori M."/>
            <person name="Yoshida Y."/>
            <person name="Ohtoshi R."/>
            <person name="Malay A.D."/>
            <person name="Moran D.A.P."/>
            <person name="Tomita M."/>
            <person name="Numata K."/>
            <person name="Arakawa K."/>
        </authorList>
    </citation>
    <scope>NUCLEOTIDE SEQUENCE</scope>
</reference>